<dbReference type="EMBL" id="CAKXZS010000023">
    <property type="protein sequence ID" value="CAH2402075.1"/>
    <property type="molecule type" value="Genomic_DNA"/>
</dbReference>
<proteinExistence type="predicted"/>
<accession>A0ABM9E0H1</accession>
<evidence type="ECO:0000313" key="2">
    <source>
        <dbReference type="Proteomes" id="UP001152604"/>
    </source>
</evidence>
<comment type="caution">
    <text evidence="1">The sequence shown here is derived from an EMBL/GenBank/DDBJ whole genome shotgun (WGS) entry which is preliminary data.</text>
</comment>
<protein>
    <submittedName>
        <fullName evidence="1">Uncharacterized protein</fullName>
    </submittedName>
</protein>
<evidence type="ECO:0000313" key="1">
    <source>
        <dbReference type="EMBL" id="CAH2402075.1"/>
    </source>
</evidence>
<sequence>MPFMGPERGLAFETEWAILFHPTPNWAPGAVYFLGGAEHHGAPGAVAASALLDLVADFSAMCRWNTIGIAAISRDMPQAT</sequence>
<organism evidence="1 2">
    <name type="scientific">Mesorhizobium ventifaucium</name>
    <dbReference type="NCBI Taxonomy" id="666020"/>
    <lineage>
        <taxon>Bacteria</taxon>
        <taxon>Pseudomonadati</taxon>
        <taxon>Pseudomonadota</taxon>
        <taxon>Alphaproteobacteria</taxon>
        <taxon>Hyphomicrobiales</taxon>
        <taxon>Phyllobacteriaceae</taxon>
        <taxon>Mesorhizobium</taxon>
    </lineage>
</organism>
<dbReference type="Proteomes" id="UP001152604">
    <property type="component" value="Unassembled WGS sequence"/>
</dbReference>
<reference evidence="1" key="1">
    <citation type="submission" date="2022-03" db="EMBL/GenBank/DDBJ databases">
        <authorList>
            <person name="Brunel B."/>
        </authorList>
    </citation>
    <scope>NUCLEOTIDE SEQUENCE</scope>
    <source>
        <strain evidence="1">STM4922sample</strain>
    </source>
</reference>
<gene>
    <name evidence="1" type="ORF">MES4922_30449</name>
</gene>
<name>A0ABM9E0H1_9HYPH</name>
<keyword evidence="2" id="KW-1185">Reference proteome</keyword>